<evidence type="ECO:0000313" key="3">
    <source>
        <dbReference type="Proteomes" id="UP000238479"/>
    </source>
</evidence>
<dbReference type="STRING" id="74649.A0A2P6SCH5"/>
<sequence length="145" mass="15830">MFRHVEMLSWLKPGSGNYKLNVDGSRVSNGATGAGGVIRDDSGCWCGGFMINVGAGEVLQAESWGLSLGLHLALSLKITRLEVESDSSVLINLIHSDSIDLHPLGTLIMNCRNLMQEFEFIQMKHNHGERNMVADLLAKNSILHA</sequence>
<dbReference type="SUPFAM" id="SSF53098">
    <property type="entry name" value="Ribonuclease H-like"/>
    <property type="match status" value="1"/>
</dbReference>
<gene>
    <name evidence="2" type="ORF">RchiOBHm_Chr1g0334981</name>
</gene>
<dbReference type="Proteomes" id="UP000238479">
    <property type="component" value="Chromosome 1"/>
</dbReference>
<dbReference type="PANTHER" id="PTHR47723">
    <property type="entry name" value="OS05G0353850 PROTEIN"/>
    <property type="match status" value="1"/>
</dbReference>
<keyword evidence="3" id="KW-1185">Reference proteome</keyword>
<name>A0A2P6SCH5_ROSCH</name>
<dbReference type="InterPro" id="IPR044730">
    <property type="entry name" value="RNase_H-like_dom_plant"/>
</dbReference>
<dbReference type="OMA" id="WREANGC"/>
<dbReference type="AlphaFoldDB" id="A0A2P6SCH5"/>
<reference evidence="2 3" key="1">
    <citation type="journal article" date="2018" name="Nat. Genet.">
        <title>The Rosa genome provides new insights in the design of modern roses.</title>
        <authorList>
            <person name="Bendahmane M."/>
        </authorList>
    </citation>
    <scope>NUCLEOTIDE SEQUENCE [LARGE SCALE GENOMIC DNA]</scope>
    <source>
        <strain evidence="3">cv. Old Blush</strain>
    </source>
</reference>
<dbReference type="InterPro" id="IPR053151">
    <property type="entry name" value="RNase_H-like"/>
</dbReference>
<dbReference type="GO" id="GO:0003676">
    <property type="term" value="F:nucleic acid binding"/>
    <property type="evidence" value="ECO:0007669"/>
    <property type="project" value="InterPro"/>
</dbReference>
<evidence type="ECO:0000313" key="2">
    <source>
        <dbReference type="EMBL" id="PRQ56366.1"/>
    </source>
</evidence>
<organism evidence="2 3">
    <name type="scientific">Rosa chinensis</name>
    <name type="common">China rose</name>
    <dbReference type="NCBI Taxonomy" id="74649"/>
    <lineage>
        <taxon>Eukaryota</taxon>
        <taxon>Viridiplantae</taxon>
        <taxon>Streptophyta</taxon>
        <taxon>Embryophyta</taxon>
        <taxon>Tracheophyta</taxon>
        <taxon>Spermatophyta</taxon>
        <taxon>Magnoliopsida</taxon>
        <taxon>eudicotyledons</taxon>
        <taxon>Gunneridae</taxon>
        <taxon>Pentapetalae</taxon>
        <taxon>rosids</taxon>
        <taxon>fabids</taxon>
        <taxon>Rosales</taxon>
        <taxon>Rosaceae</taxon>
        <taxon>Rosoideae</taxon>
        <taxon>Rosoideae incertae sedis</taxon>
        <taxon>Rosa</taxon>
    </lineage>
</organism>
<dbReference type="Pfam" id="PF13456">
    <property type="entry name" value="RVT_3"/>
    <property type="match status" value="1"/>
</dbReference>
<protein>
    <submittedName>
        <fullName evidence="2">Putative ribonuclease H-like domain-containing protein</fullName>
    </submittedName>
</protein>
<accession>A0A2P6SCH5</accession>
<dbReference type="PANTHER" id="PTHR47723:SF19">
    <property type="entry name" value="POLYNUCLEOTIDYL TRANSFERASE, RIBONUCLEASE H-LIKE SUPERFAMILY PROTEIN"/>
    <property type="match status" value="1"/>
</dbReference>
<feature type="domain" description="RNase H type-1" evidence="1">
    <location>
        <begin position="21"/>
        <end position="140"/>
    </location>
</feature>
<dbReference type="InterPro" id="IPR036397">
    <property type="entry name" value="RNaseH_sf"/>
</dbReference>
<dbReference type="EMBL" id="PDCK01000039">
    <property type="protein sequence ID" value="PRQ56366.1"/>
    <property type="molecule type" value="Genomic_DNA"/>
</dbReference>
<dbReference type="GO" id="GO:0004523">
    <property type="term" value="F:RNA-DNA hybrid ribonuclease activity"/>
    <property type="evidence" value="ECO:0007669"/>
    <property type="project" value="InterPro"/>
</dbReference>
<comment type="caution">
    <text evidence="2">The sequence shown here is derived from an EMBL/GenBank/DDBJ whole genome shotgun (WGS) entry which is preliminary data.</text>
</comment>
<dbReference type="InterPro" id="IPR012337">
    <property type="entry name" value="RNaseH-like_sf"/>
</dbReference>
<dbReference type="Gramene" id="PRQ56366">
    <property type="protein sequence ID" value="PRQ56366"/>
    <property type="gene ID" value="RchiOBHm_Chr1g0334981"/>
</dbReference>
<dbReference type="CDD" id="cd06222">
    <property type="entry name" value="RNase_H_like"/>
    <property type="match status" value="1"/>
</dbReference>
<evidence type="ECO:0000259" key="1">
    <source>
        <dbReference type="Pfam" id="PF13456"/>
    </source>
</evidence>
<dbReference type="InterPro" id="IPR002156">
    <property type="entry name" value="RNaseH_domain"/>
</dbReference>
<proteinExistence type="predicted"/>
<dbReference type="Gene3D" id="3.30.420.10">
    <property type="entry name" value="Ribonuclease H-like superfamily/Ribonuclease H"/>
    <property type="match status" value="1"/>
</dbReference>